<dbReference type="Proteomes" id="UP000001420">
    <property type="component" value="Chromosome"/>
</dbReference>
<feature type="transmembrane region" description="Helical" evidence="9">
    <location>
        <begin position="439"/>
        <end position="459"/>
    </location>
</feature>
<dbReference type="Pfam" id="PF00571">
    <property type="entry name" value="CBS"/>
    <property type="match status" value="2"/>
</dbReference>
<evidence type="ECO:0000256" key="2">
    <source>
        <dbReference type="ARBA" id="ARBA00009749"/>
    </source>
</evidence>
<evidence type="ECO:0000256" key="3">
    <source>
        <dbReference type="ARBA" id="ARBA00022448"/>
    </source>
</evidence>
<comment type="subcellular location">
    <subcellularLocation>
        <location evidence="9">Cell membrane</location>
        <topology evidence="9">Multi-pass membrane protein</topology>
    </subcellularLocation>
    <subcellularLocation>
        <location evidence="1">Membrane</location>
        <topology evidence="1">Multi-pass membrane protein</topology>
    </subcellularLocation>
</comment>
<keyword evidence="3 9" id="KW-0813">Transport</keyword>
<evidence type="ECO:0000256" key="8">
    <source>
        <dbReference type="PROSITE-ProRule" id="PRU00703"/>
    </source>
</evidence>
<dbReference type="HOGENOM" id="CLU_037408_2_2_3"/>
<dbReference type="InterPro" id="IPR000644">
    <property type="entry name" value="CBS_dom"/>
</dbReference>
<comment type="function">
    <text evidence="9">Acts as a magnesium transporter.</text>
</comment>
<keyword evidence="5 9" id="KW-0460">Magnesium</keyword>
<dbReference type="PROSITE" id="PS51371">
    <property type="entry name" value="CBS"/>
    <property type="match status" value="2"/>
</dbReference>
<feature type="domain" description="CBS" evidence="10">
    <location>
        <begin position="155"/>
        <end position="218"/>
    </location>
</feature>
<name>Q7V9N7_PROMA</name>
<dbReference type="STRING" id="167539.Pro_1792"/>
<dbReference type="EMBL" id="AE017126">
    <property type="protein sequence ID" value="AAQ00836.1"/>
    <property type="molecule type" value="Genomic_DNA"/>
</dbReference>
<dbReference type="PANTHER" id="PTHR43773:SF1">
    <property type="entry name" value="MAGNESIUM TRANSPORTER MGTE"/>
    <property type="match status" value="1"/>
</dbReference>
<dbReference type="InterPro" id="IPR038076">
    <property type="entry name" value="MgtE_N_sf"/>
</dbReference>
<comment type="subunit">
    <text evidence="9">Homodimer.</text>
</comment>
<dbReference type="InterPro" id="IPR046342">
    <property type="entry name" value="CBS_dom_sf"/>
</dbReference>
<gene>
    <name evidence="11" type="primary">mgtE</name>
    <name evidence="11" type="ordered locus">Pro_1792</name>
</gene>
<reference evidence="11 12" key="1">
    <citation type="journal article" date="2003" name="Proc. Natl. Acad. Sci. U.S.A.">
        <title>Genome sequence of the cyanobacterium Prochlorococcus marinus SS120, a nearly minimal oxyphototrophic genome.</title>
        <authorList>
            <person name="Dufresne A."/>
            <person name="Salanoubat M."/>
            <person name="Partensky F."/>
            <person name="Artiguenave F."/>
            <person name="Axmann I.M."/>
            <person name="Barbe V."/>
            <person name="Duprat S."/>
            <person name="Galperin M.Y."/>
            <person name="Koonin E.V."/>
            <person name="Le Gall F."/>
            <person name="Makarova K.S."/>
            <person name="Ostrowski M."/>
            <person name="Oztas S."/>
            <person name="Robert C."/>
            <person name="Rogozin I.B."/>
            <person name="Scanlan D.J."/>
            <person name="Tandeau de Marsac N."/>
            <person name="Weissenbach J."/>
            <person name="Wincker P."/>
            <person name="Wolf Y.I."/>
            <person name="Hess W.R."/>
        </authorList>
    </citation>
    <scope>NUCLEOTIDE SEQUENCE [LARGE SCALE GENOMIC DNA]</scope>
    <source>
        <strain evidence="12">SARG / CCMP1375 / SS120</strain>
    </source>
</reference>
<dbReference type="Pfam" id="PF01769">
    <property type="entry name" value="MgtE"/>
    <property type="match status" value="1"/>
</dbReference>
<dbReference type="SUPFAM" id="SSF161093">
    <property type="entry name" value="MgtE membrane domain-like"/>
    <property type="match status" value="1"/>
</dbReference>
<keyword evidence="8" id="KW-0129">CBS domain</keyword>
<dbReference type="InterPro" id="IPR036739">
    <property type="entry name" value="SLC41_membr_dom_sf"/>
</dbReference>
<protein>
    <recommendedName>
        <fullName evidence="9">Magnesium transporter MgtE</fullName>
    </recommendedName>
</protein>
<proteinExistence type="inferred from homology"/>
<keyword evidence="9" id="KW-1003">Cell membrane</keyword>
<dbReference type="NCBIfam" id="TIGR00400">
    <property type="entry name" value="mgtE"/>
    <property type="match status" value="1"/>
</dbReference>
<dbReference type="SUPFAM" id="SSF158791">
    <property type="entry name" value="MgtE N-terminal domain-like"/>
    <property type="match status" value="1"/>
</dbReference>
<dbReference type="eggNOG" id="COG2239">
    <property type="taxonomic scope" value="Bacteria"/>
</dbReference>
<feature type="transmembrane region" description="Helical" evidence="9">
    <location>
        <begin position="404"/>
        <end position="427"/>
    </location>
</feature>
<dbReference type="Gene3D" id="3.10.580.10">
    <property type="entry name" value="CBS-domain"/>
    <property type="match status" value="1"/>
</dbReference>
<dbReference type="SMART" id="SM00116">
    <property type="entry name" value="CBS"/>
    <property type="match status" value="2"/>
</dbReference>
<evidence type="ECO:0000256" key="5">
    <source>
        <dbReference type="ARBA" id="ARBA00022842"/>
    </source>
</evidence>
<evidence type="ECO:0000256" key="7">
    <source>
        <dbReference type="ARBA" id="ARBA00023136"/>
    </source>
</evidence>
<feature type="transmembrane region" description="Helical" evidence="9">
    <location>
        <begin position="334"/>
        <end position="357"/>
    </location>
</feature>
<dbReference type="OrthoDB" id="9790355at2"/>
<dbReference type="Pfam" id="PF03448">
    <property type="entry name" value="MgtE_N"/>
    <property type="match status" value="1"/>
</dbReference>
<keyword evidence="9" id="KW-0479">Metal-binding</keyword>
<dbReference type="GO" id="GO:0015095">
    <property type="term" value="F:magnesium ion transmembrane transporter activity"/>
    <property type="evidence" value="ECO:0007669"/>
    <property type="project" value="UniProtKB-UniRule"/>
</dbReference>
<dbReference type="GO" id="GO:0005886">
    <property type="term" value="C:plasma membrane"/>
    <property type="evidence" value="ECO:0007669"/>
    <property type="project" value="UniProtKB-SubCell"/>
</dbReference>
<dbReference type="InterPro" id="IPR006667">
    <property type="entry name" value="SLC41_membr_dom"/>
</dbReference>
<dbReference type="Gene3D" id="1.25.60.10">
    <property type="entry name" value="MgtE N-terminal domain-like"/>
    <property type="match status" value="1"/>
</dbReference>
<dbReference type="AlphaFoldDB" id="Q7V9N7"/>
<keyword evidence="7 9" id="KW-0472">Membrane</keyword>
<keyword evidence="4 9" id="KW-0812">Transmembrane</keyword>
<feature type="transmembrane region" description="Helical" evidence="9">
    <location>
        <begin position="378"/>
        <end position="398"/>
    </location>
</feature>
<keyword evidence="6 9" id="KW-1133">Transmembrane helix</keyword>
<dbReference type="KEGG" id="pma:Pro_1792"/>
<dbReference type="SMART" id="SM00924">
    <property type="entry name" value="MgtE_N"/>
    <property type="match status" value="1"/>
</dbReference>
<evidence type="ECO:0000313" key="12">
    <source>
        <dbReference type="Proteomes" id="UP000001420"/>
    </source>
</evidence>
<organism evidence="11 12">
    <name type="scientific">Prochlorococcus marinus (strain SARG / CCMP1375 / SS120)</name>
    <dbReference type="NCBI Taxonomy" id="167539"/>
    <lineage>
        <taxon>Bacteria</taxon>
        <taxon>Bacillati</taxon>
        <taxon>Cyanobacteriota</taxon>
        <taxon>Cyanophyceae</taxon>
        <taxon>Synechococcales</taxon>
        <taxon>Prochlorococcaceae</taxon>
        <taxon>Prochlorococcus</taxon>
    </lineage>
</organism>
<dbReference type="Gene3D" id="1.10.357.20">
    <property type="entry name" value="SLC41 divalent cation transporters, integral membrane domain"/>
    <property type="match status" value="1"/>
</dbReference>
<dbReference type="SUPFAM" id="SSF54631">
    <property type="entry name" value="CBS-domain pair"/>
    <property type="match status" value="1"/>
</dbReference>
<dbReference type="PATRIC" id="fig|167539.5.peg.1893"/>
<dbReference type="InterPro" id="IPR006668">
    <property type="entry name" value="Mg_transptr_MgtE_intracell_dom"/>
</dbReference>
<evidence type="ECO:0000256" key="6">
    <source>
        <dbReference type="ARBA" id="ARBA00022989"/>
    </source>
</evidence>
<evidence type="ECO:0000256" key="4">
    <source>
        <dbReference type="ARBA" id="ARBA00022692"/>
    </source>
</evidence>
<dbReference type="RefSeq" id="WP_011125941.1">
    <property type="nucleotide sequence ID" value="NC_005042.1"/>
</dbReference>
<dbReference type="PANTHER" id="PTHR43773">
    <property type="entry name" value="MAGNESIUM TRANSPORTER MGTE"/>
    <property type="match status" value="1"/>
</dbReference>
<dbReference type="InterPro" id="IPR006669">
    <property type="entry name" value="MgtE_transporter"/>
</dbReference>
<evidence type="ECO:0000256" key="9">
    <source>
        <dbReference type="RuleBase" id="RU362011"/>
    </source>
</evidence>
<evidence type="ECO:0000259" key="10">
    <source>
        <dbReference type="PROSITE" id="PS51371"/>
    </source>
</evidence>
<evidence type="ECO:0000256" key="1">
    <source>
        <dbReference type="ARBA" id="ARBA00004141"/>
    </source>
</evidence>
<feature type="transmembrane region" description="Helical" evidence="9">
    <location>
        <begin position="304"/>
        <end position="322"/>
    </location>
</feature>
<evidence type="ECO:0000313" key="11">
    <source>
        <dbReference type="EMBL" id="AAQ00836.1"/>
    </source>
</evidence>
<keyword evidence="12" id="KW-1185">Reference proteome</keyword>
<dbReference type="CDD" id="cd04606">
    <property type="entry name" value="CBS_pair_Mg_transporter"/>
    <property type="match status" value="1"/>
</dbReference>
<accession>Q7V9N7</accession>
<dbReference type="EnsemblBacteria" id="AAQ00836">
    <property type="protein sequence ID" value="AAQ00836"/>
    <property type="gene ID" value="Pro_1792"/>
</dbReference>
<comment type="similarity">
    <text evidence="2 9">Belongs to the SLC41A transporter family.</text>
</comment>
<dbReference type="GO" id="GO:0046872">
    <property type="term" value="F:metal ion binding"/>
    <property type="evidence" value="ECO:0007669"/>
    <property type="project" value="UniProtKB-KW"/>
</dbReference>
<sequence length="471" mass="51379">MNQGGIGAPIDGEASVTGAQIAEVVTQQLEAMLSAGNYDGVKTLLKPVQPVDIAESIGNLPLILQALAFRLLSKNEAIEVYEYLDPAVQQSLLDRLRSGEVLELVERMSPDDRVRLFDELPAKVVRRLLAELSPDERRVTAELLGYEAETAGRLMTTEFIDLKEFHTAVEALKIVRRRAPYTETIYSLYVTDRERHLTGILSLRDLVTADPESRIGDVMTREVVNVQTDTDQEEVARAIQRYDFLALPVVDREKRLVGIVTVDDVIDVIEQEATRDIYAAGAVQAGDEDDYFQSNLFAVARRRVVWLVVLVLANGLTTKVIATNDDVLKQVVLLAAFIPLLIGTGGNVGAQSSTVVIRGLSTQRIQTLGLLKAVFRETIAGALLGLLMLLIVVPFAWWQGQGPLVGTAVGISLMCITTLAATAGASLPLLFHRMGLDPALMSAPFITTATDVAGVWIYLKTASWLLSSMAN</sequence>
<feature type="domain" description="CBS" evidence="10">
    <location>
        <begin position="219"/>
        <end position="277"/>
    </location>
</feature>